<evidence type="ECO:0000256" key="1">
    <source>
        <dbReference type="SAM" id="MobiDB-lite"/>
    </source>
</evidence>
<organism evidence="2 3">
    <name type="scientific">Sagittula marina</name>
    <dbReference type="NCBI Taxonomy" id="943940"/>
    <lineage>
        <taxon>Bacteria</taxon>
        <taxon>Pseudomonadati</taxon>
        <taxon>Pseudomonadota</taxon>
        <taxon>Alphaproteobacteria</taxon>
        <taxon>Rhodobacterales</taxon>
        <taxon>Roseobacteraceae</taxon>
        <taxon>Sagittula</taxon>
    </lineage>
</organism>
<dbReference type="RefSeq" id="WP_183967966.1">
    <property type="nucleotide sequence ID" value="NZ_BAABBZ010000058.1"/>
</dbReference>
<dbReference type="EMBL" id="JACIEJ010000009">
    <property type="protein sequence ID" value="MBB3987083.1"/>
    <property type="molecule type" value="Genomic_DNA"/>
</dbReference>
<keyword evidence="3" id="KW-1185">Reference proteome</keyword>
<proteinExistence type="predicted"/>
<name>A0A7W6DQ30_9RHOB</name>
<sequence length="133" mass="14893">MTHAEAGQLIDRLARVLRDEIAAIGQGELARIDELYPRKAELLGEIETAFGSGEKYFGGDDAQSRKLHRKLDELRDLIQTDLALLKRMTEATGAVAREIERIRDRQSLRGVYDREGAPAQASVTPSQRFDKSI</sequence>
<dbReference type="Proteomes" id="UP000541426">
    <property type="component" value="Unassembled WGS sequence"/>
</dbReference>
<comment type="caution">
    <text evidence="2">The sequence shown here is derived from an EMBL/GenBank/DDBJ whole genome shotgun (WGS) entry which is preliminary data.</text>
</comment>
<feature type="region of interest" description="Disordered" evidence="1">
    <location>
        <begin position="110"/>
        <end position="133"/>
    </location>
</feature>
<evidence type="ECO:0000313" key="3">
    <source>
        <dbReference type="Proteomes" id="UP000541426"/>
    </source>
</evidence>
<evidence type="ECO:0008006" key="4">
    <source>
        <dbReference type="Google" id="ProtNLM"/>
    </source>
</evidence>
<gene>
    <name evidence="2" type="ORF">GGQ68_003429</name>
</gene>
<protein>
    <recommendedName>
        <fullName evidence="4">Flagellar protein FlgN</fullName>
    </recommendedName>
</protein>
<reference evidence="2 3" key="1">
    <citation type="submission" date="2020-08" db="EMBL/GenBank/DDBJ databases">
        <title>Genomic Encyclopedia of Type Strains, Phase IV (KMG-IV): sequencing the most valuable type-strain genomes for metagenomic binning, comparative biology and taxonomic classification.</title>
        <authorList>
            <person name="Goeker M."/>
        </authorList>
    </citation>
    <scope>NUCLEOTIDE SEQUENCE [LARGE SCALE GENOMIC DNA]</scope>
    <source>
        <strain evidence="2 3">DSM 102235</strain>
    </source>
</reference>
<accession>A0A7W6DQ30</accession>
<dbReference type="AlphaFoldDB" id="A0A7W6DQ30"/>
<evidence type="ECO:0000313" key="2">
    <source>
        <dbReference type="EMBL" id="MBB3987083.1"/>
    </source>
</evidence>